<name>A0A813KSF6_POLGL</name>
<evidence type="ECO:0000259" key="2">
    <source>
        <dbReference type="Pfam" id="PF00005"/>
    </source>
</evidence>
<dbReference type="AlphaFoldDB" id="A0A813KSF6"/>
<dbReference type="InterPro" id="IPR027417">
    <property type="entry name" value="P-loop_NTPase"/>
</dbReference>
<accession>A0A813KSF6</accession>
<comment type="caution">
    <text evidence="3">The sequence shown here is derived from an EMBL/GenBank/DDBJ whole genome shotgun (WGS) entry which is preliminary data.</text>
</comment>
<dbReference type="GO" id="GO:0005524">
    <property type="term" value="F:ATP binding"/>
    <property type="evidence" value="ECO:0007669"/>
    <property type="project" value="InterPro"/>
</dbReference>
<evidence type="ECO:0000313" key="4">
    <source>
        <dbReference type="Proteomes" id="UP000626109"/>
    </source>
</evidence>
<sequence length="97" mass="10787">MALRKIITLSGGQKSRVALSIVTYSNPHLIYLDEPTNHLDMETIDALIDAIKKFDGAVVMVSHDQYFLSEVAAEFWSVSGGKLKVFRNIKDAKANAY</sequence>
<evidence type="ECO:0000256" key="1">
    <source>
        <dbReference type="ARBA" id="ARBA00022737"/>
    </source>
</evidence>
<dbReference type="InterPro" id="IPR003439">
    <property type="entry name" value="ABC_transporter-like_ATP-bd"/>
</dbReference>
<protein>
    <recommendedName>
        <fullName evidence="2">ABC transporter domain-containing protein</fullName>
    </recommendedName>
</protein>
<dbReference type="Pfam" id="PF00005">
    <property type="entry name" value="ABC_tran"/>
    <property type="match status" value="1"/>
</dbReference>
<gene>
    <name evidence="3" type="ORF">PGLA2088_LOCUS38161</name>
</gene>
<feature type="domain" description="ABC transporter" evidence="2">
    <location>
        <begin position="5"/>
        <end position="37"/>
    </location>
</feature>
<dbReference type="EMBL" id="CAJNNW010032673">
    <property type="protein sequence ID" value="CAE8714739.1"/>
    <property type="molecule type" value="Genomic_DNA"/>
</dbReference>
<dbReference type="InterPro" id="IPR050611">
    <property type="entry name" value="ABCF"/>
</dbReference>
<evidence type="ECO:0000313" key="3">
    <source>
        <dbReference type="EMBL" id="CAE8714739.1"/>
    </source>
</evidence>
<dbReference type="Proteomes" id="UP000626109">
    <property type="component" value="Unassembled WGS sequence"/>
</dbReference>
<dbReference type="PANTHER" id="PTHR19211:SF134">
    <property type="entry name" value="ABC TRANSPORTER DOMAIN-CONTAINING PROTEIN"/>
    <property type="match status" value="1"/>
</dbReference>
<dbReference type="GO" id="GO:0016887">
    <property type="term" value="F:ATP hydrolysis activity"/>
    <property type="evidence" value="ECO:0007669"/>
    <property type="project" value="InterPro"/>
</dbReference>
<keyword evidence="1" id="KW-0677">Repeat</keyword>
<dbReference type="SUPFAM" id="SSF52540">
    <property type="entry name" value="P-loop containing nucleoside triphosphate hydrolases"/>
    <property type="match status" value="1"/>
</dbReference>
<dbReference type="PANTHER" id="PTHR19211">
    <property type="entry name" value="ATP-BINDING TRANSPORT PROTEIN-RELATED"/>
    <property type="match status" value="1"/>
</dbReference>
<proteinExistence type="predicted"/>
<dbReference type="Gene3D" id="3.40.50.300">
    <property type="entry name" value="P-loop containing nucleotide triphosphate hydrolases"/>
    <property type="match status" value="1"/>
</dbReference>
<dbReference type="FunFam" id="3.40.50.300:FF:001197">
    <property type="entry name" value="Putative ATP-binding cassette family ATPase"/>
    <property type="match status" value="1"/>
</dbReference>
<reference evidence="3" key="1">
    <citation type="submission" date="2021-02" db="EMBL/GenBank/DDBJ databases">
        <authorList>
            <person name="Dougan E. K."/>
            <person name="Rhodes N."/>
            <person name="Thang M."/>
            <person name="Chan C."/>
        </authorList>
    </citation>
    <scope>NUCLEOTIDE SEQUENCE</scope>
</reference>
<organism evidence="3 4">
    <name type="scientific">Polarella glacialis</name>
    <name type="common">Dinoflagellate</name>
    <dbReference type="NCBI Taxonomy" id="89957"/>
    <lineage>
        <taxon>Eukaryota</taxon>
        <taxon>Sar</taxon>
        <taxon>Alveolata</taxon>
        <taxon>Dinophyceae</taxon>
        <taxon>Suessiales</taxon>
        <taxon>Suessiaceae</taxon>
        <taxon>Polarella</taxon>
    </lineage>
</organism>